<dbReference type="InterPro" id="IPR036249">
    <property type="entry name" value="Thioredoxin-like_sf"/>
</dbReference>
<evidence type="ECO:0000259" key="10">
    <source>
        <dbReference type="PROSITE" id="PS51352"/>
    </source>
</evidence>
<dbReference type="PROSITE" id="PS51352">
    <property type="entry name" value="THIOREDOXIN_2"/>
    <property type="match status" value="1"/>
</dbReference>
<keyword evidence="6" id="KW-1015">Disulfide bond</keyword>
<dbReference type="PANTHER" id="PTHR10681">
    <property type="entry name" value="THIOREDOXIN PEROXIDASE"/>
    <property type="match status" value="1"/>
</dbReference>
<dbReference type="GO" id="GO:0005829">
    <property type="term" value="C:cytosol"/>
    <property type="evidence" value="ECO:0007669"/>
    <property type="project" value="TreeGrafter"/>
</dbReference>
<proteinExistence type="inferred from homology"/>
<dbReference type="Pfam" id="PF00578">
    <property type="entry name" value="AhpC-TSA"/>
    <property type="match status" value="1"/>
</dbReference>
<dbReference type="InterPro" id="IPR019479">
    <property type="entry name" value="Peroxiredoxin_C"/>
</dbReference>
<dbReference type="InterPro" id="IPR050217">
    <property type="entry name" value="Peroxiredoxin"/>
</dbReference>
<accession>A0A6A5ACT6</accession>
<evidence type="ECO:0000256" key="7">
    <source>
        <dbReference type="ARBA" id="ARBA00023284"/>
    </source>
</evidence>
<evidence type="ECO:0000313" key="11">
    <source>
        <dbReference type="EMBL" id="KAF0750991.1"/>
    </source>
</evidence>
<dbReference type="EMBL" id="VJMI01012100">
    <property type="protein sequence ID" value="KAF0750991.1"/>
    <property type="molecule type" value="Genomic_DNA"/>
</dbReference>
<dbReference type="PANTHER" id="PTHR10681:SF176">
    <property type="entry name" value="THIOREDOXIN DOMAIN-CONTAINING PROTEIN"/>
    <property type="match status" value="1"/>
</dbReference>
<dbReference type="PROSITE" id="PS51257">
    <property type="entry name" value="PROKAR_LIPOPROTEIN"/>
    <property type="match status" value="1"/>
</dbReference>
<dbReference type="Proteomes" id="UP000469452">
    <property type="component" value="Unassembled WGS sequence"/>
</dbReference>
<comment type="similarity">
    <text evidence="1">Belongs to the peroxiredoxin family. AhpC/Prx1 subfamily.</text>
</comment>
<dbReference type="GO" id="GO:0006979">
    <property type="term" value="P:response to oxidative stress"/>
    <property type="evidence" value="ECO:0007669"/>
    <property type="project" value="TreeGrafter"/>
</dbReference>
<dbReference type="FunFam" id="3.40.30.10:FF:000003">
    <property type="entry name" value="Peroxiredoxin 1"/>
    <property type="match status" value="1"/>
</dbReference>
<dbReference type="Gene3D" id="3.40.30.10">
    <property type="entry name" value="Glutaredoxin"/>
    <property type="match status" value="1"/>
</dbReference>
<dbReference type="InterPro" id="IPR013766">
    <property type="entry name" value="Thioredoxin_domain"/>
</dbReference>
<dbReference type="CDD" id="cd03015">
    <property type="entry name" value="PRX_Typ2cys"/>
    <property type="match status" value="1"/>
</dbReference>
<feature type="chain" id="PRO_5025366417" description="thioredoxin-dependent peroxiredoxin" evidence="9">
    <location>
        <begin position="23"/>
        <end position="297"/>
    </location>
</feature>
<sequence>MLGLRTLVALALFVACIATAHGDRKHASRHEEYEVDALGSLPGVSSKTVREFKKFQQHNYPVHRSQVLANIYPRVMHCVHVEMDICITREQVLPRKPAPSFTNVNAVVGEKFTKISLDDYKGKWLVMFFYPFDFTFVCPTEIVSFSDSVGLFQAINTEVIAVSTDSHHTHLAWIKTPRDKGGLGEMNIPIVADVSKRISANYGVLVTDEDDDMFGAALRGLFIIDPQGIVRSIQINDDQVGRSVPETLRILKAFQYATAHPGEVCPANWKPGHKTIKADQDAKYDFFDATYGQHQRN</sequence>
<evidence type="ECO:0000256" key="5">
    <source>
        <dbReference type="ARBA" id="ARBA00023002"/>
    </source>
</evidence>
<gene>
    <name evidence="11" type="ORF">AaE_006537</name>
</gene>
<keyword evidence="9" id="KW-0732">Signal</keyword>
<keyword evidence="5" id="KW-0560">Oxidoreductase</keyword>
<organism evidence="11 12">
    <name type="scientific">Aphanomyces astaci</name>
    <name type="common">Crayfish plague agent</name>
    <dbReference type="NCBI Taxonomy" id="112090"/>
    <lineage>
        <taxon>Eukaryota</taxon>
        <taxon>Sar</taxon>
        <taxon>Stramenopiles</taxon>
        <taxon>Oomycota</taxon>
        <taxon>Saprolegniomycetes</taxon>
        <taxon>Saprolegniales</taxon>
        <taxon>Verrucalvaceae</taxon>
        <taxon>Aphanomyces</taxon>
    </lineage>
</organism>
<protein>
    <recommendedName>
        <fullName evidence="2">thioredoxin-dependent peroxiredoxin</fullName>
        <ecNumber evidence="2">1.11.1.24</ecNumber>
    </recommendedName>
</protein>
<dbReference type="GO" id="GO:0045454">
    <property type="term" value="P:cell redox homeostasis"/>
    <property type="evidence" value="ECO:0007669"/>
    <property type="project" value="TreeGrafter"/>
</dbReference>
<feature type="signal peptide" evidence="9">
    <location>
        <begin position="1"/>
        <end position="22"/>
    </location>
</feature>
<evidence type="ECO:0000256" key="6">
    <source>
        <dbReference type="ARBA" id="ARBA00023157"/>
    </source>
</evidence>
<evidence type="ECO:0000256" key="3">
    <source>
        <dbReference type="ARBA" id="ARBA00022559"/>
    </source>
</evidence>
<dbReference type="GO" id="GO:0008379">
    <property type="term" value="F:thioredoxin peroxidase activity"/>
    <property type="evidence" value="ECO:0007669"/>
    <property type="project" value="TreeGrafter"/>
</dbReference>
<dbReference type="EC" id="1.11.1.24" evidence="2"/>
<evidence type="ECO:0000256" key="1">
    <source>
        <dbReference type="ARBA" id="ARBA00009796"/>
    </source>
</evidence>
<evidence type="ECO:0000256" key="2">
    <source>
        <dbReference type="ARBA" id="ARBA00013017"/>
    </source>
</evidence>
<keyword evidence="4" id="KW-0049">Antioxidant</keyword>
<dbReference type="AlphaFoldDB" id="A0A6A5ACT6"/>
<dbReference type="InterPro" id="IPR000866">
    <property type="entry name" value="AhpC/TSA"/>
</dbReference>
<dbReference type="GO" id="GO:0033554">
    <property type="term" value="P:cellular response to stress"/>
    <property type="evidence" value="ECO:0007669"/>
    <property type="project" value="TreeGrafter"/>
</dbReference>
<dbReference type="VEuPathDB" id="FungiDB:H257_00519"/>
<reference evidence="11 12" key="1">
    <citation type="submission" date="2019-06" db="EMBL/GenBank/DDBJ databases">
        <title>Genomics analysis of Aphanomyces spp. identifies a new class of oomycete effector associated with host adaptation.</title>
        <authorList>
            <person name="Gaulin E."/>
        </authorList>
    </citation>
    <scope>NUCLEOTIDE SEQUENCE [LARGE SCALE GENOMIC DNA]</scope>
    <source>
        <strain evidence="11 12">E</strain>
    </source>
</reference>
<name>A0A6A5ACT6_APHAT</name>
<feature type="domain" description="Thioredoxin" evidence="10">
    <location>
        <begin position="92"/>
        <end position="256"/>
    </location>
</feature>
<keyword evidence="3" id="KW-0575">Peroxidase</keyword>
<dbReference type="GO" id="GO:0042744">
    <property type="term" value="P:hydrogen peroxide catabolic process"/>
    <property type="evidence" value="ECO:0007669"/>
    <property type="project" value="TreeGrafter"/>
</dbReference>
<evidence type="ECO:0000256" key="9">
    <source>
        <dbReference type="SAM" id="SignalP"/>
    </source>
</evidence>
<comment type="caution">
    <text evidence="11">The sequence shown here is derived from an EMBL/GenBank/DDBJ whole genome shotgun (WGS) entry which is preliminary data.</text>
</comment>
<dbReference type="Pfam" id="PF10417">
    <property type="entry name" value="1-cysPrx_C"/>
    <property type="match status" value="1"/>
</dbReference>
<evidence type="ECO:0000313" key="12">
    <source>
        <dbReference type="Proteomes" id="UP000469452"/>
    </source>
</evidence>
<dbReference type="SUPFAM" id="SSF52833">
    <property type="entry name" value="Thioredoxin-like"/>
    <property type="match status" value="1"/>
</dbReference>
<evidence type="ECO:0000256" key="4">
    <source>
        <dbReference type="ARBA" id="ARBA00022862"/>
    </source>
</evidence>
<evidence type="ECO:0000256" key="8">
    <source>
        <dbReference type="ARBA" id="ARBA00049091"/>
    </source>
</evidence>
<comment type="catalytic activity">
    <reaction evidence="8">
        <text>a hydroperoxide + [thioredoxin]-dithiol = an alcohol + [thioredoxin]-disulfide + H2O</text>
        <dbReference type="Rhea" id="RHEA:62620"/>
        <dbReference type="Rhea" id="RHEA-COMP:10698"/>
        <dbReference type="Rhea" id="RHEA-COMP:10700"/>
        <dbReference type="ChEBI" id="CHEBI:15377"/>
        <dbReference type="ChEBI" id="CHEBI:29950"/>
        <dbReference type="ChEBI" id="CHEBI:30879"/>
        <dbReference type="ChEBI" id="CHEBI:35924"/>
        <dbReference type="ChEBI" id="CHEBI:50058"/>
        <dbReference type="EC" id="1.11.1.24"/>
    </reaction>
</comment>
<keyword evidence="7" id="KW-0676">Redox-active center</keyword>